<protein>
    <submittedName>
        <fullName evidence="3">Uncharacterized conserved protein YraI</fullName>
    </submittedName>
</protein>
<keyword evidence="4" id="KW-1185">Reference proteome</keyword>
<sequence>MLKLVAGLAAAAMVIALTQVAHAAPGVARGDVNLRTGPGTKYARIATIPAGSRVDVLQCARWCQVIYAGRRGWASASYIARGYPQRVFRRSTECYEANVWRIPGCEWPIERSVREFNQNTRDYRNRQHGGKKR</sequence>
<accession>A0A1G6BA47</accession>
<dbReference type="STRING" id="665467.SAMN02982931_01397"/>
<dbReference type="Proteomes" id="UP000199071">
    <property type="component" value="Unassembled WGS sequence"/>
</dbReference>
<name>A0A1G6BA47_9HYPH</name>
<dbReference type="RefSeq" id="WP_090875655.1">
    <property type="nucleotide sequence ID" value="NZ_FMXQ01000002.1"/>
</dbReference>
<gene>
    <name evidence="3" type="ORF">SAMN02982931_01397</name>
</gene>
<feature type="domain" description="SH3b" evidence="2">
    <location>
        <begin position="23"/>
        <end position="83"/>
    </location>
</feature>
<dbReference type="SMART" id="SM00287">
    <property type="entry name" value="SH3b"/>
    <property type="match status" value="1"/>
</dbReference>
<evidence type="ECO:0000256" key="1">
    <source>
        <dbReference type="SAM" id="SignalP"/>
    </source>
</evidence>
<evidence type="ECO:0000313" key="3">
    <source>
        <dbReference type="EMBL" id="SDB17353.1"/>
    </source>
</evidence>
<feature type="signal peptide" evidence="1">
    <location>
        <begin position="1"/>
        <end position="23"/>
    </location>
</feature>
<dbReference type="AlphaFoldDB" id="A0A1G6BA47"/>
<dbReference type="OrthoDB" id="8457065at2"/>
<keyword evidence="1" id="KW-0732">Signal</keyword>
<dbReference type="InterPro" id="IPR003646">
    <property type="entry name" value="SH3-like_bac-type"/>
</dbReference>
<evidence type="ECO:0000313" key="4">
    <source>
        <dbReference type="Proteomes" id="UP000199071"/>
    </source>
</evidence>
<feature type="chain" id="PRO_5011591282" evidence="1">
    <location>
        <begin position="24"/>
        <end position="133"/>
    </location>
</feature>
<proteinExistence type="predicted"/>
<dbReference type="EMBL" id="FMXQ01000002">
    <property type="protein sequence ID" value="SDB17353.1"/>
    <property type="molecule type" value="Genomic_DNA"/>
</dbReference>
<reference evidence="3 4" key="1">
    <citation type="submission" date="2016-10" db="EMBL/GenBank/DDBJ databases">
        <authorList>
            <person name="de Groot N.N."/>
        </authorList>
    </citation>
    <scope>NUCLEOTIDE SEQUENCE [LARGE SCALE GENOMIC DNA]</scope>
    <source>
        <strain evidence="3 4">ATCC 35022</strain>
    </source>
</reference>
<organism evidence="3 4">
    <name type="scientific">Bauldia litoralis</name>
    <dbReference type="NCBI Taxonomy" id="665467"/>
    <lineage>
        <taxon>Bacteria</taxon>
        <taxon>Pseudomonadati</taxon>
        <taxon>Pseudomonadota</taxon>
        <taxon>Alphaproteobacteria</taxon>
        <taxon>Hyphomicrobiales</taxon>
        <taxon>Kaistiaceae</taxon>
        <taxon>Bauldia</taxon>
    </lineage>
</organism>
<dbReference type="Pfam" id="PF08239">
    <property type="entry name" value="SH3_3"/>
    <property type="match status" value="1"/>
</dbReference>
<dbReference type="Gene3D" id="2.30.30.40">
    <property type="entry name" value="SH3 Domains"/>
    <property type="match status" value="1"/>
</dbReference>
<evidence type="ECO:0000259" key="2">
    <source>
        <dbReference type="SMART" id="SM00287"/>
    </source>
</evidence>